<evidence type="ECO:0000313" key="2">
    <source>
        <dbReference type="EMBL" id="KAL0355381.1"/>
    </source>
</evidence>
<dbReference type="AlphaFoldDB" id="A0AAW2PIM8"/>
<dbReference type="EMBL" id="JACGWJ010000017">
    <property type="protein sequence ID" value="KAL0355381.1"/>
    <property type="molecule type" value="Genomic_DNA"/>
</dbReference>
<feature type="region of interest" description="Disordered" evidence="1">
    <location>
        <begin position="19"/>
        <end position="81"/>
    </location>
</feature>
<organism evidence="2">
    <name type="scientific">Sesamum radiatum</name>
    <name type="common">Black benniseed</name>
    <dbReference type="NCBI Taxonomy" id="300843"/>
    <lineage>
        <taxon>Eukaryota</taxon>
        <taxon>Viridiplantae</taxon>
        <taxon>Streptophyta</taxon>
        <taxon>Embryophyta</taxon>
        <taxon>Tracheophyta</taxon>
        <taxon>Spermatophyta</taxon>
        <taxon>Magnoliopsida</taxon>
        <taxon>eudicotyledons</taxon>
        <taxon>Gunneridae</taxon>
        <taxon>Pentapetalae</taxon>
        <taxon>asterids</taxon>
        <taxon>lamiids</taxon>
        <taxon>Lamiales</taxon>
        <taxon>Pedaliaceae</taxon>
        <taxon>Sesamum</taxon>
    </lineage>
</organism>
<gene>
    <name evidence="2" type="ORF">Sradi_3985000</name>
</gene>
<protein>
    <submittedName>
        <fullName evidence="2">Uncharacterized protein</fullName>
    </submittedName>
</protein>
<name>A0AAW2PIM8_SESRA</name>
<accession>A0AAW2PIM8</accession>
<sequence>MAKVHGTFLDDNITCLISPKPIKRKKHEDKQVESGENNPSHALVPSVVIKCNSQAIAAEASKEKGPSHNVADSDSSNNDLH</sequence>
<evidence type="ECO:0000256" key="1">
    <source>
        <dbReference type="SAM" id="MobiDB-lite"/>
    </source>
</evidence>
<reference evidence="2" key="1">
    <citation type="submission" date="2020-06" db="EMBL/GenBank/DDBJ databases">
        <authorList>
            <person name="Li T."/>
            <person name="Hu X."/>
            <person name="Zhang T."/>
            <person name="Song X."/>
            <person name="Zhang H."/>
            <person name="Dai N."/>
            <person name="Sheng W."/>
            <person name="Hou X."/>
            <person name="Wei L."/>
        </authorList>
    </citation>
    <scope>NUCLEOTIDE SEQUENCE</scope>
    <source>
        <strain evidence="2">G02</strain>
        <tissue evidence="2">Leaf</tissue>
    </source>
</reference>
<reference evidence="2" key="2">
    <citation type="journal article" date="2024" name="Plant">
        <title>Genomic evolution and insights into agronomic trait innovations of Sesamum species.</title>
        <authorList>
            <person name="Miao H."/>
            <person name="Wang L."/>
            <person name="Qu L."/>
            <person name="Liu H."/>
            <person name="Sun Y."/>
            <person name="Le M."/>
            <person name="Wang Q."/>
            <person name="Wei S."/>
            <person name="Zheng Y."/>
            <person name="Lin W."/>
            <person name="Duan Y."/>
            <person name="Cao H."/>
            <person name="Xiong S."/>
            <person name="Wang X."/>
            <person name="Wei L."/>
            <person name="Li C."/>
            <person name="Ma Q."/>
            <person name="Ju M."/>
            <person name="Zhao R."/>
            <person name="Li G."/>
            <person name="Mu C."/>
            <person name="Tian Q."/>
            <person name="Mei H."/>
            <person name="Zhang T."/>
            <person name="Gao T."/>
            <person name="Zhang H."/>
        </authorList>
    </citation>
    <scope>NUCLEOTIDE SEQUENCE</scope>
    <source>
        <strain evidence="2">G02</strain>
    </source>
</reference>
<comment type="caution">
    <text evidence="2">The sequence shown here is derived from an EMBL/GenBank/DDBJ whole genome shotgun (WGS) entry which is preliminary data.</text>
</comment>
<proteinExistence type="predicted"/>
<feature type="compositionally biased region" description="Polar residues" evidence="1">
    <location>
        <begin position="70"/>
        <end position="81"/>
    </location>
</feature>